<dbReference type="STRING" id="914234.M2QZ75"/>
<feature type="domain" description="DUF6534" evidence="2">
    <location>
        <begin position="68"/>
        <end position="158"/>
    </location>
</feature>
<accession>M2QZ75</accession>
<evidence type="ECO:0000313" key="4">
    <source>
        <dbReference type="Proteomes" id="UP000016930"/>
    </source>
</evidence>
<organism evidence="3 4">
    <name type="scientific">Ceriporiopsis subvermispora (strain B)</name>
    <name type="common">White-rot fungus</name>
    <name type="synonym">Gelatoporia subvermispora</name>
    <dbReference type="NCBI Taxonomy" id="914234"/>
    <lineage>
        <taxon>Eukaryota</taxon>
        <taxon>Fungi</taxon>
        <taxon>Dikarya</taxon>
        <taxon>Basidiomycota</taxon>
        <taxon>Agaricomycotina</taxon>
        <taxon>Agaricomycetes</taxon>
        <taxon>Polyporales</taxon>
        <taxon>Gelatoporiaceae</taxon>
        <taxon>Gelatoporia</taxon>
    </lineage>
</organism>
<feature type="transmembrane region" description="Helical" evidence="1">
    <location>
        <begin position="57"/>
        <end position="84"/>
    </location>
</feature>
<keyword evidence="1" id="KW-1133">Transmembrane helix</keyword>
<evidence type="ECO:0000313" key="3">
    <source>
        <dbReference type="EMBL" id="EMD31237.1"/>
    </source>
</evidence>
<evidence type="ECO:0000259" key="2">
    <source>
        <dbReference type="Pfam" id="PF20152"/>
    </source>
</evidence>
<dbReference type="PANTHER" id="PTHR40465:SF1">
    <property type="entry name" value="DUF6534 DOMAIN-CONTAINING PROTEIN"/>
    <property type="match status" value="1"/>
</dbReference>
<sequence length="216" mass="23604">MGLLVQSFFAMRVWRTSQGNMIIPILIIGLSLAQFAFGIFYATFIERTQFAPALSEVSWAAATGLACSMTADFLITISLCCYLRRFSSGLLKSDRLISVIIMYIVNTGLLTSVVAVFAIVLTVAFSESLWLAIPFSLVSKCYVNSVLSTSLDSLNARANLRNIHSGPPLDHSMFVHYESTQPDRPSALVVSEVRLAAPVYSVPSKKLTSYGMVISV</sequence>
<name>M2QZ75_CERS8</name>
<dbReference type="EMBL" id="KB445821">
    <property type="protein sequence ID" value="EMD31237.1"/>
    <property type="molecule type" value="Genomic_DNA"/>
</dbReference>
<gene>
    <name evidence="3" type="ORF">CERSUDRAFT_119941</name>
</gene>
<feature type="transmembrane region" description="Helical" evidence="1">
    <location>
        <begin position="21"/>
        <end position="45"/>
    </location>
</feature>
<proteinExistence type="predicted"/>
<keyword evidence="4" id="KW-1185">Reference proteome</keyword>
<evidence type="ECO:0000256" key="1">
    <source>
        <dbReference type="SAM" id="Phobius"/>
    </source>
</evidence>
<dbReference type="Proteomes" id="UP000016930">
    <property type="component" value="Unassembled WGS sequence"/>
</dbReference>
<dbReference type="Pfam" id="PF20152">
    <property type="entry name" value="DUF6534"/>
    <property type="match status" value="1"/>
</dbReference>
<protein>
    <recommendedName>
        <fullName evidence="2">DUF6534 domain-containing protein</fullName>
    </recommendedName>
</protein>
<reference evidence="3 4" key="1">
    <citation type="journal article" date="2012" name="Proc. Natl. Acad. Sci. U.S.A.">
        <title>Comparative genomics of Ceriporiopsis subvermispora and Phanerochaete chrysosporium provide insight into selective ligninolysis.</title>
        <authorList>
            <person name="Fernandez-Fueyo E."/>
            <person name="Ruiz-Duenas F.J."/>
            <person name="Ferreira P."/>
            <person name="Floudas D."/>
            <person name="Hibbett D.S."/>
            <person name="Canessa P."/>
            <person name="Larrondo L.F."/>
            <person name="James T.Y."/>
            <person name="Seelenfreund D."/>
            <person name="Lobos S."/>
            <person name="Polanco R."/>
            <person name="Tello M."/>
            <person name="Honda Y."/>
            <person name="Watanabe T."/>
            <person name="Watanabe T."/>
            <person name="Ryu J.S."/>
            <person name="Kubicek C.P."/>
            <person name="Schmoll M."/>
            <person name="Gaskell J."/>
            <person name="Hammel K.E."/>
            <person name="St John F.J."/>
            <person name="Vanden Wymelenberg A."/>
            <person name="Sabat G."/>
            <person name="Splinter BonDurant S."/>
            <person name="Syed K."/>
            <person name="Yadav J.S."/>
            <person name="Doddapaneni H."/>
            <person name="Subramanian V."/>
            <person name="Lavin J.L."/>
            <person name="Oguiza J.A."/>
            <person name="Perez G."/>
            <person name="Pisabarro A.G."/>
            <person name="Ramirez L."/>
            <person name="Santoyo F."/>
            <person name="Master E."/>
            <person name="Coutinho P.M."/>
            <person name="Henrissat B."/>
            <person name="Lombard V."/>
            <person name="Magnuson J.K."/>
            <person name="Kuees U."/>
            <person name="Hori C."/>
            <person name="Igarashi K."/>
            <person name="Samejima M."/>
            <person name="Held B.W."/>
            <person name="Barry K.W."/>
            <person name="LaButti K.M."/>
            <person name="Lapidus A."/>
            <person name="Lindquist E.A."/>
            <person name="Lucas S.M."/>
            <person name="Riley R."/>
            <person name="Salamov A.A."/>
            <person name="Hoffmeister D."/>
            <person name="Schwenk D."/>
            <person name="Hadar Y."/>
            <person name="Yarden O."/>
            <person name="de Vries R.P."/>
            <person name="Wiebenga A."/>
            <person name="Stenlid J."/>
            <person name="Eastwood D."/>
            <person name="Grigoriev I.V."/>
            <person name="Berka R.M."/>
            <person name="Blanchette R.A."/>
            <person name="Kersten P."/>
            <person name="Martinez A.T."/>
            <person name="Vicuna R."/>
            <person name="Cullen D."/>
        </authorList>
    </citation>
    <scope>NUCLEOTIDE SEQUENCE [LARGE SCALE GENOMIC DNA]</scope>
    <source>
        <strain evidence="3 4">B</strain>
    </source>
</reference>
<keyword evidence="1" id="KW-0472">Membrane</keyword>
<dbReference type="AlphaFoldDB" id="M2QZ75"/>
<dbReference type="InterPro" id="IPR045339">
    <property type="entry name" value="DUF6534"/>
</dbReference>
<feature type="transmembrane region" description="Helical" evidence="1">
    <location>
        <begin position="96"/>
        <end position="123"/>
    </location>
</feature>
<dbReference type="HOGENOM" id="CLU_1277492_0_0_1"/>
<dbReference type="OrthoDB" id="3070057at2759"/>
<keyword evidence="1" id="KW-0812">Transmembrane</keyword>
<dbReference type="PANTHER" id="PTHR40465">
    <property type="entry name" value="CHROMOSOME 1, WHOLE GENOME SHOTGUN SEQUENCE"/>
    <property type="match status" value="1"/>
</dbReference>